<dbReference type="InterPro" id="IPR036291">
    <property type="entry name" value="NAD(P)-bd_dom_sf"/>
</dbReference>
<sequence>MNDKAPSETEPSRTIPRREPMRIAVVGATGRTGRLVVDLALAAGHTVTAVARDPARLPEYAHGTPLTARADVGRPGSLRGPLSDQDAVVATLGTTGRRTATTVFSDGARELTAALRDGGARHLVTMSSAGLDTSRLPRAQRVVARLVVDRLYREVHHDLARMEAVLAGSDTAWTVVRVPMLKDGPPSPGPQVSYDRPLPRAGTATRATVAHWIVDHLGDPTTFRRLVHLADD</sequence>
<feature type="domain" description="NAD(P)-binding" evidence="1">
    <location>
        <begin position="27"/>
        <end position="220"/>
    </location>
</feature>
<evidence type="ECO:0000313" key="2">
    <source>
        <dbReference type="EMBL" id="RGD60904.1"/>
    </source>
</evidence>
<dbReference type="EMBL" id="QVIG01000001">
    <property type="protein sequence ID" value="RGD60904.1"/>
    <property type="molecule type" value="Genomic_DNA"/>
</dbReference>
<dbReference type="GO" id="GO:0004074">
    <property type="term" value="F:biliverdin reductase [NAD(P)H] activity"/>
    <property type="evidence" value="ECO:0007669"/>
    <property type="project" value="TreeGrafter"/>
</dbReference>
<comment type="caution">
    <text evidence="2">The sequence shown here is derived from an EMBL/GenBank/DDBJ whole genome shotgun (WGS) entry which is preliminary data.</text>
</comment>
<dbReference type="Pfam" id="PF13460">
    <property type="entry name" value="NAD_binding_10"/>
    <property type="match status" value="1"/>
</dbReference>
<dbReference type="Gene3D" id="3.40.50.720">
    <property type="entry name" value="NAD(P)-binding Rossmann-like Domain"/>
    <property type="match status" value="1"/>
</dbReference>
<reference evidence="2 3" key="1">
    <citation type="submission" date="2018-08" db="EMBL/GenBank/DDBJ databases">
        <title>Diversity &amp; Physiological Properties of Lignin-Decomposing Actinobacteria from Soil.</title>
        <authorList>
            <person name="Roh S.G."/>
            <person name="Kim S.B."/>
        </authorList>
    </citation>
    <scope>NUCLEOTIDE SEQUENCE [LARGE SCALE GENOMIC DNA]</scope>
    <source>
        <strain evidence="2 3">MMS17-GH009</strain>
    </source>
</reference>
<accession>A0A372ZZG9</accession>
<evidence type="ECO:0000259" key="1">
    <source>
        <dbReference type="Pfam" id="PF13460"/>
    </source>
</evidence>
<dbReference type="SUPFAM" id="SSF51735">
    <property type="entry name" value="NAD(P)-binding Rossmann-fold domains"/>
    <property type="match status" value="1"/>
</dbReference>
<keyword evidence="3" id="KW-1185">Reference proteome</keyword>
<dbReference type="PANTHER" id="PTHR43355:SF2">
    <property type="entry name" value="FLAVIN REDUCTASE (NADPH)"/>
    <property type="match status" value="1"/>
</dbReference>
<gene>
    <name evidence="2" type="ORF">DR950_26845</name>
</gene>
<dbReference type="Proteomes" id="UP000263377">
    <property type="component" value="Unassembled WGS sequence"/>
</dbReference>
<dbReference type="AlphaFoldDB" id="A0A372ZZG9"/>
<protein>
    <recommendedName>
        <fullName evidence="1">NAD(P)-binding domain-containing protein</fullName>
    </recommendedName>
</protein>
<evidence type="ECO:0000313" key="3">
    <source>
        <dbReference type="Proteomes" id="UP000263377"/>
    </source>
</evidence>
<dbReference type="InterPro" id="IPR051606">
    <property type="entry name" value="Polyketide_Oxido-like"/>
</dbReference>
<proteinExistence type="predicted"/>
<organism evidence="2 3">
    <name type="scientific">Kitasatospora xanthocidica</name>
    <dbReference type="NCBI Taxonomy" id="83382"/>
    <lineage>
        <taxon>Bacteria</taxon>
        <taxon>Bacillati</taxon>
        <taxon>Actinomycetota</taxon>
        <taxon>Actinomycetes</taxon>
        <taxon>Kitasatosporales</taxon>
        <taxon>Streptomycetaceae</taxon>
        <taxon>Kitasatospora</taxon>
    </lineage>
</organism>
<dbReference type="PANTHER" id="PTHR43355">
    <property type="entry name" value="FLAVIN REDUCTASE (NADPH)"/>
    <property type="match status" value="1"/>
</dbReference>
<dbReference type="GO" id="GO:0042602">
    <property type="term" value="F:riboflavin reductase (NADPH) activity"/>
    <property type="evidence" value="ECO:0007669"/>
    <property type="project" value="TreeGrafter"/>
</dbReference>
<dbReference type="InterPro" id="IPR016040">
    <property type="entry name" value="NAD(P)-bd_dom"/>
</dbReference>
<name>A0A372ZZG9_9ACTN</name>